<accession>A0A3P3VPD7</accession>
<dbReference type="RefSeq" id="WP_125014711.1">
    <property type="nucleotide sequence ID" value="NZ_QWEZ01000001.1"/>
</dbReference>
<protein>
    <submittedName>
        <fullName evidence="2">Crotonase/enoyl-CoA hydratase family protein</fullName>
    </submittedName>
</protein>
<dbReference type="EMBL" id="QWEZ01000001">
    <property type="protein sequence ID" value="RRJ84284.1"/>
    <property type="molecule type" value="Genomic_DNA"/>
</dbReference>
<dbReference type="NCBIfam" id="NF004858">
    <property type="entry name" value="PRK06213.1"/>
    <property type="match status" value="1"/>
</dbReference>
<reference evidence="2 3" key="1">
    <citation type="submission" date="2018-08" db="EMBL/GenBank/DDBJ databases">
        <authorList>
            <person name="Khan S.A."/>
        </authorList>
    </citation>
    <scope>NUCLEOTIDE SEQUENCE [LARGE SCALE GENOMIC DNA]</scope>
    <source>
        <strain evidence="2 3">GTF-13</strain>
    </source>
</reference>
<evidence type="ECO:0000313" key="2">
    <source>
        <dbReference type="EMBL" id="RRJ84284.1"/>
    </source>
</evidence>
<name>A0A3P3VPD7_9GAMM</name>
<dbReference type="GO" id="GO:0003824">
    <property type="term" value="F:catalytic activity"/>
    <property type="evidence" value="ECO:0007669"/>
    <property type="project" value="UniProtKB-ARBA"/>
</dbReference>
<organism evidence="2 3">
    <name type="scientific">Aestuariirhabdus litorea</name>
    <dbReference type="NCBI Taxonomy" id="2528527"/>
    <lineage>
        <taxon>Bacteria</taxon>
        <taxon>Pseudomonadati</taxon>
        <taxon>Pseudomonadota</taxon>
        <taxon>Gammaproteobacteria</taxon>
        <taxon>Oceanospirillales</taxon>
        <taxon>Aestuariirhabdaceae</taxon>
        <taxon>Aestuariirhabdus</taxon>
    </lineage>
</organism>
<sequence length="229" mass="23958">MSELVNLQLDGKVATVTLNNGKVNAISPEVIVQLNEALDRVEAAGAVLVLAGSPGILSGGYDLRVMGSGADAAIALVSAGSTLARRLLCFPTPVVVACEGHAVAKGAFLLLSGDLRIAADGDFKIGLNEVAIGMTMHHAGITLARQRLTPAAFERAVVLAEMMDPKQAQIAGFVDQVVPAASVLATAQQAAQVLSRLDMKAHYQTKLKTRKALLDTLDQAIELDKQQLI</sequence>
<comment type="similarity">
    <text evidence="1">Belongs to the enoyl-CoA hydratase/isomerase family.</text>
</comment>
<evidence type="ECO:0000313" key="3">
    <source>
        <dbReference type="Proteomes" id="UP000280792"/>
    </source>
</evidence>
<dbReference type="CDD" id="cd06558">
    <property type="entry name" value="crotonase-like"/>
    <property type="match status" value="1"/>
</dbReference>
<dbReference type="SUPFAM" id="SSF52096">
    <property type="entry name" value="ClpP/crotonase"/>
    <property type="match status" value="1"/>
</dbReference>
<dbReference type="GO" id="GO:0006635">
    <property type="term" value="P:fatty acid beta-oxidation"/>
    <property type="evidence" value="ECO:0007669"/>
    <property type="project" value="TreeGrafter"/>
</dbReference>
<gene>
    <name evidence="2" type="ORF">D0544_04025</name>
</gene>
<dbReference type="Pfam" id="PF00378">
    <property type="entry name" value="ECH_1"/>
    <property type="match status" value="1"/>
</dbReference>
<comment type="caution">
    <text evidence="2">The sequence shown here is derived from an EMBL/GenBank/DDBJ whole genome shotgun (WGS) entry which is preliminary data.</text>
</comment>
<dbReference type="Gene3D" id="3.90.226.10">
    <property type="entry name" value="2-enoyl-CoA Hydratase, Chain A, domain 1"/>
    <property type="match status" value="1"/>
</dbReference>
<dbReference type="PANTHER" id="PTHR11941">
    <property type="entry name" value="ENOYL-COA HYDRATASE-RELATED"/>
    <property type="match status" value="1"/>
</dbReference>
<keyword evidence="3" id="KW-1185">Reference proteome</keyword>
<dbReference type="AlphaFoldDB" id="A0A3P3VPD7"/>
<evidence type="ECO:0000256" key="1">
    <source>
        <dbReference type="ARBA" id="ARBA00005254"/>
    </source>
</evidence>
<dbReference type="Proteomes" id="UP000280792">
    <property type="component" value="Unassembled WGS sequence"/>
</dbReference>
<dbReference type="PANTHER" id="PTHR11941:SF54">
    <property type="entry name" value="ENOYL-COA HYDRATASE, MITOCHONDRIAL"/>
    <property type="match status" value="1"/>
</dbReference>
<reference evidence="2 3" key="2">
    <citation type="submission" date="2018-12" db="EMBL/GenBank/DDBJ databases">
        <title>Simiduia agarivorans gen. nov., sp. nov., a marine, agarolytic bacterium isolated from shallow coastal water from Keelung, Taiwan.</title>
        <authorList>
            <person name="Shieh W.Y."/>
        </authorList>
    </citation>
    <scope>NUCLEOTIDE SEQUENCE [LARGE SCALE GENOMIC DNA]</scope>
    <source>
        <strain evidence="2 3">GTF-13</strain>
    </source>
</reference>
<dbReference type="InterPro" id="IPR001753">
    <property type="entry name" value="Enoyl-CoA_hydra/iso"/>
</dbReference>
<proteinExistence type="inferred from homology"/>
<dbReference type="InterPro" id="IPR029045">
    <property type="entry name" value="ClpP/crotonase-like_dom_sf"/>
</dbReference>